<evidence type="ECO:0000313" key="4">
    <source>
        <dbReference type="Proteomes" id="UP001213000"/>
    </source>
</evidence>
<dbReference type="PANTHER" id="PTHR10039">
    <property type="entry name" value="AMELOGENIN"/>
    <property type="match status" value="1"/>
</dbReference>
<dbReference type="InterPro" id="IPR056884">
    <property type="entry name" value="NPHP3-like_N"/>
</dbReference>
<dbReference type="EMBL" id="JANIEX010000102">
    <property type="protein sequence ID" value="KAJ3573467.1"/>
    <property type="molecule type" value="Genomic_DNA"/>
</dbReference>
<protein>
    <recommendedName>
        <fullName evidence="2">NACHT domain-containing protein</fullName>
    </recommendedName>
</protein>
<name>A0AAD5W4K6_9AGAR</name>
<dbReference type="PROSITE" id="PS50837">
    <property type="entry name" value="NACHT"/>
    <property type="match status" value="1"/>
</dbReference>
<dbReference type="Pfam" id="PF24883">
    <property type="entry name" value="NPHP3_N"/>
    <property type="match status" value="1"/>
</dbReference>
<dbReference type="AlphaFoldDB" id="A0AAD5W4K6"/>
<accession>A0AAD5W4K6</accession>
<dbReference type="SUPFAM" id="SSF52540">
    <property type="entry name" value="P-loop containing nucleoside triphosphate hydrolases"/>
    <property type="match status" value="1"/>
</dbReference>
<dbReference type="PANTHER" id="PTHR10039:SF14">
    <property type="entry name" value="NACHT DOMAIN-CONTAINING PROTEIN"/>
    <property type="match status" value="1"/>
</dbReference>
<evidence type="ECO:0000313" key="3">
    <source>
        <dbReference type="EMBL" id="KAJ3573467.1"/>
    </source>
</evidence>
<sequence>MIGNINQSNEAFLMDTLGKHTLQGAEFNSSERYPPPTCHPGTRVDLSDRIWRWVNNTTREKRILWLHGPAGVGKSATMQTVAEEDSDSQSPVLGATLFFSRPSKRDDPQRVFVTIAYQLAVKYPEYRQHVLGMLTVDPKLPTKSMKEQFKRLIAQPFGHMELLKSHYDTVVIVIDGLDECKGEQAQRDLMLLIAKFNLDFPSSPLIWIIASRPESHLQVLFSSEPLQSTHLDVDIPIDSDEACRDVELFLRDRFTEIRQKFPSSFLLTQEWPRESQFTKLSMSSSGLFVFASTAIRFIEDEGYNNPVMQLEKVLAVIDSTTPVELSVHPLASLDGLYASILSAIPADVYESTNEILLQFVGESGILKGWDFSEACNFLGFSQPRIFSSISKLHSVLKVPRPDNALLRELMVYHASFTDYLNSPRSGSFFLDPSQIRLHALSLSVRVMREAHCEAESNVRASRILISWPSRGQDPQDLQRRMAAEAIQLFNNLYEAHGYEGSPVDLKLISAFFRDLEFPTAFLETCGRSFYVLILNSFLKTVRSSPLRGIVLVTY</sequence>
<dbReference type="Proteomes" id="UP001213000">
    <property type="component" value="Unassembled WGS sequence"/>
</dbReference>
<comment type="caution">
    <text evidence="3">The sequence shown here is derived from an EMBL/GenBank/DDBJ whole genome shotgun (WGS) entry which is preliminary data.</text>
</comment>
<organism evidence="3 4">
    <name type="scientific">Leucocoprinus birnbaumii</name>
    <dbReference type="NCBI Taxonomy" id="56174"/>
    <lineage>
        <taxon>Eukaryota</taxon>
        <taxon>Fungi</taxon>
        <taxon>Dikarya</taxon>
        <taxon>Basidiomycota</taxon>
        <taxon>Agaricomycotina</taxon>
        <taxon>Agaricomycetes</taxon>
        <taxon>Agaricomycetidae</taxon>
        <taxon>Agaricales</taxon>
        <taxon>Agaricineae</taxon>
        <taxon>Agaricaceae</taxon>
        <taxon>Leucocoprinus</taxon>
    </lineage>
</organism>
<dbReference type="Gene3D" id="3.40.50.300">
    <property type="entry name" value="P-loop containing nucleotide triphosphate hydrolases"/>
    <property type="match status" value="1"/>
</dbReference>
<proteinExistence type="predicted"/>
<reference evidence="3" key="1">
    <citation type="submission" date="2022-07" db="EMBL/GenBank/DDBJ databases">
        <title>Genome Sequence of Leucocoprinus birnbaumii.</title>
        <authorList>
            <person name="Buettner E."/>
        </authorList>
    </citation>
    <scope>NUCLEOTIDE SEQUENCE</scope>
    <source>
        <strain evidence="3">VT141</strain>
    </source>
</reference>
<dbReference type="InterPro" id="IPR027417">
    <property type="entry name" value="P-loop_NTPase"/>
</dbReference>
<gene>
    <name evidence="3" type="ORF">NP233_g2416</name>
</gene>
<keyword evidence="4" id="KW-1185">Reference proteome</keyword>
<feature type="domain" description="NACHT" evidence="2">
    <location>
        <begin position="62"/>
        <end position="215"/>
    </location>
</feature>
<dbReference type="InterPro" id="IPR007111">
    <property type="entry name" value="NACHT_NTPase"/>
</dbReference>
<evidence type="ECO:0000256" key="1">
    <source>
        <dbReference type="ARBA" id="ARBA00022737"/>
    </source>
</evidence>
<evidence type="ECO:0000259" key="2">
    <source>
        <dbReference type="PROSITE" id="PS50837"/>
    </source>
</evidence>
<keyword evidence="1" id="KW-0677">Repeat</keyword>